<proteinExistence type="predicted"/>
<accession>A0AAE3IFM4</accession>
<protein>
    <submittedName>
        <fullName evidence="2">MerR family DNA-binding transcriptional regulator</fullName>
    </submittedName>
</protein>
<dbReference type="Pfam" id="PF00376">
    <property type="entry name" value="MerR"/>
    <property type="match status" value="1"/>
</dbReference>
<comment type="caution">
    <text evidence="2">The sequence shown here is derived from an EMBL/GenBank/DDBJ whole genome shotgun (WGS) entry which is preliminary data.</text>
</comment>
<evidence type="ECO:0000313" key="2">
    <source>
        <dbReference type="EMBL" id="MCU6705140.1"/>
    </source>
</evidence>
<name>A0AAE3IFM4_9FIRM</name>
<evidence type="ECO:0000313" key="3">
    <source>
        <dbReference type="Proteomes" id="UP001208131"/>
    </source>
</evidence>
<reference evidence="2 3" key="1">
    <citation type="journal article" date="2021" name="ISME Commun">
        <title>Automated analysis of genomic sequences facilitates high-throughput and comprehensive description of bacteria.</title>
        <authorList>
            <person name="Hitch T.C.A."/>
        </authorList>
    </citation>
    <scope>NUCLEOTIDE SEQUENCE [LARGE SCALE GENOMIC DNA]</scope>
    <source>
        <strain evidence="2 3">Sanger_31</strain>
    </source>
</reference>
<dbReference type="InterPro" id="IPR000551">
    <property type="entry name" value="MerR-type_HTH_dom"/>
</dbReference>
<dbReference type="AlphaFoldDB" id="A0AAE3IFM4"/>
<dbReference type="PROSITE" id="PS50937">
    <property type="entry name" value="HTH_MERR_2"/>
    <property type="match status" value="1"/>
</dbReference>
<keyword evidence="3" id="KW-1185">Reference proteome</keyword>
<dbReference type="GO" id="GO:0006355">
    <property type="term" value="P:regulation of DNA-templated transcription"/>
    <property type="evidence" value="ECO:0007669"/>
    <property type="project" value="InterPro"/>
</dbReference>
<dbReference type="Proteomes" id="UP001208131">
    <property type="component" value="Unassembled WGS sequence"/>
</dbReference>
<organism evidence="2 3">
    <name type="scientific">Hominimerdicola aceti</name>
    <dbReference type="NCBI Taxonomy" id="2981726"/>
    <lineage>
        <taxon>Bacteria</taxon>
        <taxon>Bacillati</taxon>
        <taxon>Bacillota</taxon>
        <taxon>Clostridia</taxon>
        <taxon>Eubacteriales</taxon>
        <taxon>Oscillospiraceae</taxon>
        <taxon>Hominimerdicola</taxon>
    </lineage>
</organism>
<dbReference type="Gene3D" id="1.10.1660.10">
    <property type="match status" value="1"/>
</dbReference>
<sequence length="65" mass="7760">MNQEQKKKYLSIKEMGQKRGVSSKTLRYYDSIGIFKADYVDPDTGYRYYDPQQYEKICGYAERTL</sequence>
<feature type="domain" description="HTH merR-type" evidence="1">
    <location>
        <begin position="9"/>
        <end position="50"/>
    </location>
</feature>
<dbReference type="EMBL" id="JAOQJZ010000003">
    <property type="protein sequence ID" value="MCU6705140.1"/>
    <property type="molecule type" value="Genomic_DNA"/>
</dbReference>
<gene>
    <name evidence="2" type="ORF">OCV57_04265</name>
</gene>
<evidence type="ECO:0000259" key="1">
    <source>
        <dbReference type="PROSITE" id="PS50937"/>
    </source>
</evidence>
<keyword evidence="2" id="KW-0238">DNA-binding</keyword>
<dbReference type="RefSeq" id="WP_267300557.1">
    <property type="nucleotide sequence ID" value="NZ_JAOQJZ010000003.1"/>
</dbReference>
<dbReference type="GO" id="GO:0003677">
    <property type="term" value="F:DNA binding"/>
    <property type="evidence" value="ECO:0007669"/>
    <property type="project" value="UniProtKB-KW"/>
</dbReference>
<dbReference type="SUPFAM" id="SSF46955">
    <property type="entry name" value="Putative DNA-binding domain"/>
    <property type="match status" value="1"/>
</dbReference>
<dbReference type="InterPro" id="IPR009061">
    <property type="entry name" value="DNA-bd_dom_put_sf"/>
</dbReference>